<proteinExistence type="predicted"/>
<protein>
    <recommendedName>
        <fullName evidence="4">HEAT repeat-containing protein</fullName>
    </recommendedName>
</protein>
<dbReference type="Proteomes" id="UP000006056">
    <property type="component" value="Chromosome"/>
</dbReference>
<dbReference type="AlphaFoldDB" id="I3ZMM0"/>
<organism evidence="2 3">
    <name type="scientific">Terriglobus roseus (strain DSM 18391 / NRRL B-41598 / KBS 63)</name>
    <dbReference type="NCBI Taxonomy" id="926566"/>
    <lineage>
        <taxon>Bacteria</taxon>
        <taxon>Pseudomonadati</taxon>
        <taxon>Acidobacteriota</taxon>
        <taxon>Terriglobia</taxon>
        <taxon>Terriglobales</taxon>
        <taxon>Acidobacteriaceae</taxon>
        <taxon>Terriglobus</taxon>
    </lineage>
</organism>
<evidence type="ECO:0000313" key="2">
    <source>
        <dbReference type="EMBL" id="AFL90488.1"/>
    </source>
</evidence>
<dbReference type="Pfam" id="PF13646">
    <property type="entry name" value="HEAT_2"/>
    <property type="match status" value="1"/>
</dbReference>
<gene>
    <name evidence="2" type="ordered locus">Terro_4291</name>
</gene>
<dbReference type="SUPFAM" id="SSF48371">
    <property type="entry name" value="ARM repeat"/>
    <property type="match status" value="1"/>
</dbReference>
<dbReference type="InterPro" id="IPR016024">
    <property type="entry name" value="ARM-type_fold"/>
</dbReference>
<dbReference type="eggNOG" id="COG1413">
    <property type="taxonomic scope" value="Bacteria"/>
</dbReference>
<sequence length="271" mass="29268">MIMSSNPSPKMARAVKPGLYVLLLCALSFGAGTGQEVQNQSDELHLALTKAKTGRVSARDVVVISHARALQAIPDLEEQFKQAKETDTKLSIASGLVQLKDNDDTYWNFLLDQATQAVDTDLPDPVFDAGGNVRQAPFLPEMAAWAQAHHVDVNTAGQLAMYGLPGRVMQLGLSGDPRAIPLLRRALSSHHSMIAIMAAKGLAQMQDKDSIPWIVDACGRSPRGLAAAIAEASLVFFDDPRAQAAVDLYMSPDRAKVFRESSAKRLKPIDP</sequence>
<feature type="chain" id="PRO_5003684211" description="HEAT repeat-containing protein" evidence="1">
    <location>
        <begin position="32"/>
        <end position="271"/>
    </location>
</feature>
<reference evidence="2 3" key="1">
    <citation type="submission" date="2012-06" db="EMBL/GenBank/DDBJ databases">
        <title>Complete genome of Terriglobus roseus DSM 18391.</title>
        <authorList>
            <consortium name="US DOE Joint Genome Institute (JGI-PGF)"/>
            <person name="Lucas S."/>
            <person name="Copeland A."/>
            <person name="Lapidus A."/>
            <person name="Glavina del Rio T."/>
            <person name="Dalin E."/>
            <person name="Tice H."/>
            <person name="Bruce D."/>
            <person name="Goodwin L."/>
            <person name="Pitluck S."/>
            <person name="Peters L."/>
            <person name="Mikhailova N."/>
            <person name="Munk A.C.C."/>
            <person name="Kyrpides N."/>
            <person name="Mavromatis K."/>
            <person name="Ivanova N."/>
            <person name="Brettin T."/>
            <person name="Detter J.C."/>
            <person name="Han C."/>
            <person name="Larimer F."/>
            <person name="Land M."/>
            <person name="Hauser L."/>
            <person name="Markowitz V."/>
            <person name="Cheng J.-F."/>
            <person name="Hugenholtz P."/>
            <person name="Woyke T."/>
            <person name="Wu D."/>
            <person name="Brambilla E."/>
            <person name="Klenk H.-P."/>
            <person name="Eisen J.A."/>
        </authorList>
    </citation>
    <scope>NUCLEOTIDE SEQUENCE [LARGE SCALE GENOMIC DNA]</scope>
    <source>
        <strain evidence="3">DSM 18391 / NRRL B-41598 / KBS 63</strain>
    </source>
</reference>
<dbReference type="Gene3D" id="1.25.10.10">
    <property type="entry name" value="Leucine-rich Repeat Variant"/>
    <property type="match status" value="1"/>
</dbReference>
<dbReference type="EMBL" id="CP003379">
    <property type="protein sequence ID" value="AFL90488.1"/>
    <property type="molecule type" value="Genomic_DNA"/>
</dbReference>
<evidence type="ECO:0000256" key="1">
    <source>
        <dbReference type="SAM" id="SignalP"/>
    </source>
</evidence>
<feature type="signal peptide" evidence="1">
    <location>
        <begin position="1"/>
        <end position="31"/>
    </location>
</feature>
<accession>I3ZMM0</accession>
<dbReference type="InterPro" id="IPR011989">
    <property type="entry name" value="ARM-like"/>
</dbReference>
<dbReference type="RefSeq" id="WP_014787748.1">
    <property type="nucleotide sequence ID" value="NC_018014.1"/>
</dbReference>
<dbReference type="STRING" id="926566.Terro_4291"/>
<keyword evidence="3" id="KW-1185">Reference proteome</keyword>
<evidence type="ECO:0000313" key="3">
    <source>
        <dbReference type="Proteomes" id="UP000006056"/>
    </source>
</evidence>
<dbReference type="KEGG" id="trs:Terro_4291"/>
<name>I3ZMM0_TERRK</name>
<dbReference type="HOGENOM" id="CLU_1026481_0_0_0"/>
<keyword evidence="1" id="KW-0732">Signal</keyword>
<evidence type="ECO:0008006" key="4">
    <source>
        <dbReference type="Google" id="ProtNLM"/>
    </source>
</evidence>